<comment type="subcellular location">
    <subcellularLocation>
        <location evidence="8">Cell inner membrane</location>
        <topology evidence="8">Multi-pass membrane protein</topology>
    </subcellularLocation>
    <subcellularLocation>
        <location evidence="1">Cell membrane</location>
        <topology evidence="1">Multi-pass membrane protein</topology>
    </subcellularLocation>
</comment>
<name>A0A845A0K6_9SPHN</name>
<dbReference type="OrthoDB" id="9800416at2"/>
<evidence type="ECO:0000256" key="4">
    <source>
        <dbReference type="ARBA" id="ARBA00022475"/>
    </source>
</evidence>
<keyword evidence="6 8" id="KW-1133">Transmembrane helix</keyword>
<dbReference type="InterPro" id="IPR020846">
    <property type="entry name" value="MFS_dom"/>
</dbReference>
<dbReference type="Pfam" id="PF07690">
    <property type="entry name" value="MFS_1"/>
    <property type="match status" value="1"/>
</dbReference>
<feature type="compositionally biased region" description="Low complexity" evidence="9">
    <location>
        <begin position="420"/>
        <end position="432"/>
    </location>
</feature>
<sequence>MATAPRPIDAMTLGKRELVVMLALLMSLNALGIDAMLPAVDEIARDLGAADGNDRQMVIAVYTVMMGVGCLVPGSFADRYGRRPIILFALGAACVLNLLIATLTDFSTMLVVRGLTGLMCAGLLVAPLAIVRDLYEGDHMARLMSTIAAVFITVPVFAPSIGQAIMLVGDWRLIFVALSVVAAGAAVWVWFRLPETLTRENRQEVILPVIARNMLSALLNRSSIGYTLGTLLVMGGVFGYVNSGQQLYQDAFGVDDETFPILFGATAAMMAFTNIVNSRIVTRFGARRVSHAGVIMFIAVSAVQVWSSYVHYGNIYWFLPLMSVNLALLGFLGSNFGSIAMQPFAHIAGSASSVQTFFRMFGAALVGMVIGQAYDGSAIPFAWSLLICSSLALLLVLYSEKGKLFRRLNRPRQGQGQGQGQTQIQDQGSANP</sequence>
<evidence type="ECO:0000313" key="12">
    <source>
        <dbReference type="Proteomes" id="UP000460626"/>
    </source>
</evidence>
<feature type="transmembrane region" description="Helical" evidence="8">
    <location>
        <begin position="289"/>
        <end position="309"/>
    </location>
</feature>
<comment type="caution">
    <text evidence="8">Lacks conserved residue(s) required for the propagation of feature annotation.</text>
</comment>
<dbReference type="CDD" id="cd17320">
    <property type="entry name" value="MFS_MdfA_MDR_like"/>
    <property type="match status" value="1"/>
</dbReference>
<dbReference type="GO" id="GO:0005886">
    <property type="term" value="C:plasma membrane"/>
    <property type="evidence" value="ECO:0007669"/>
    <property type="project" value="UniProtKB-SubCell"/>
</dbReference>
<evidence type="ECO:0000259" key="10">
    <source>
        <dbReference type="PROSITE" id="PS50850"/>
    </source>
</evidence>
<gene>
    <name evidence="11" type="ORF">GRI62_10410</name>
</gene>
<evidence type="ECO:0000256" key="3">
    <source>
        <dbReference type="ARBA" id="ARBA00022448"/>
    </source>
</evidence>
<keyword evidence="8" id="KW-0997">Cell inner membrane</keyword>
<evidence type="ECO:0000256" key="8">
    <source>
        <dbReference type="RuleBase" id="RU365088"/>
    </source>
</evidence>
<comment type="similarity">
    <text evidence="2 8">Belongs to the major facilitator superfamily. Bcr/CmlA family.</text>
</comment>
<dbReference type="AlphaFoldDB" id="A0A845A0K6"/>
<evidence type="ECO:0000313" key="11">
    <source>
        <dbReference type="EMBL" id="MXO94013.1"/>
    </source>
</evidence>
<organism evidence="11 12">
    <name type="scientific">Aurantiacibacter arachoides</name>
    <dbReference type="NCBI Taxonomy" id="1850444"/>
    <lineage>
        <taxon>Bacteria</taxon>
        <taxon>Pseudomonadati</taxon>
        <taxon>Pseudomonadota</taxon>
        <taxon>Alphaproteobacteria</taxon>
        <taxon>Sphingomonadales</taxon>
        <taxon>Erythrobacteraceae</taxon>
        <taxon>Aurantiacibacter</taxon>
    </lineage>
</organism>
<evidence type="ECO:0000256" key="6">
    <source>
        <dbReference type="ARBA" id="ARBA00022989"/>
    </source>
</evidence>
<proteinExistence type="inferred from homology"/>
<feature type="transmembrane region" description="Helical" evidence="8">
    <location>
        <begin position="380"/>
        <end position="398"/>
    </location>
</feature>
<dbReference type="PANTHER" id="PTHR23502">
    <property type="entry name" value="MAJOR FACILITATOR SUPERFAMILY"/>
    <property type="match status" value="1"/>
</dbReference>
<dbReference type="NCBIfam" id="TIGR00710">
    <property type="entry name" value="efflux_Bcr_CflA"/>
    <property type="match status" value="1"/>
</dbReference>
<feature type="transmembrane region" description="Helical" evidence="8">
    <location>
        <begin position="315"/>
        <end position="336"/>
    </location>
</feature>
<comment type="caution">
    <text evidence="11">The sequence shown here is derived from an EMBL/GenBank/DDBJ whole genome shotgun (WGS) entry which is preliminary data.</text>
</comment>
<feature type="transmembrane region" description="Helical" evidence="8">
    <location>
        <begin position="171"/>
        <end position="191"/>
    </location>
</feature>
<evidence type="ECO:0000256" key="1">
    <source>
        <dbReference type="ARBA" id="ARBA00004651"/>
    </source>
</evidence>
<feature type="transmembrane region" description="Helical" evidence="8">
    <location>
        <begin position="143"/>
        <end position="165"/>
    </location>
</feature>
<keyword evidence="4" id="KW-1003">Cell membrane</keyword>
<dbReference type="InterPro" id="IPR036259">
    <property type="entry name" value="MFS_trans_sf"/>
</dbReference>
<accession>A0A845A0K6</accession>
<feature type="transmembrane region" description="Helical" evidence="8">
    <location>
        <begin position="110"/>
        <end position="131"/>
    </location>
</feature>
<feature type="transmembrane region" description="Helical" evidence="8">
    <location>
        <begin position="223"/>
        <end position="241"/>
    </location>
</feature>
<protein>
    <recommendedName>
        <fullName evidence="8">Bcr/CflA family efflux transporter</fullName>
    </recommendedName>
</protein>
<keyword evidence="5 8" id="KW-0812">Transmembrane</keyword>
<evidence type="ECO:0000256" key="5">
    <source>
        <dbReference type="ARBA" id="ARBA00022692"/>
    </source>
</evidence>
<reference evidence="11 12" key="1">
    <citation type="submission" date="2019-12" db="EMBL/GenBank/DDBJ databases">
        <title>Genomic-based taxomic classification of the family Erythrobacteraceae.</title>
        <authorList>
            <person name="Xu L."/>
        </authorList>
    </citation>
    <scope>NUCLEOTIDE SEQUENCE [LARGE SCALE GENOMIC DNA]</scope>
    <source>
        <strain evidence="11 12">RC4-10-4</strain>
    </source>
</reference>
<evidence type="ECO:0000256" key="7">
    <source>
        <dbReference type="ARBA" id="ARBA00023136"/>
    </source>
</evidence>
<dbReference type="PANTHER" id="PTHR23502:SF132">
    <property type="entry name" value="POLYAMINE TRANSPORTER 2-RELATED"/>
    <property type="match status" value="1"/>
</dbReference>
<dbReference type="SUPFAM" id="SSF103473">
    <property type="entry name" value="MFS general substrate transporter"/>
    <property type="match status" value="1"/>
</dbReference>
<dbReference type="GO" id="GO:0042910">
    <property type="term" value="F:xenobiotic transmembrane transporter activity"/>
    <property type="evidence" value="ECO:0007669"/>
    <property type="project" value="InterPro"/>
</dbReference>
<dbReference type="Gene3D" id="1.20.1720.10">
    <property type="entry name" value="Multidrug resistance protein D"/>
    <property type="match status" value="1"/>
</dbReference>
<evidence type="ECO:0000256" key="2">
    <source>
        <dbReference type="ARBA" id="ARBA00006236"/>
    </source>
</evidence>
<feature type="domain" description="Major facilitator superfamily (MFS) profile" evidence="10">
    <location>
        <begin position="18"/>
        <end position="403"/>
    </location>
</feature>
<dbReference type="InterPro" id="IPR011701">
    <property type="entry name" value="MFS"/>
</dbReference>
<feature type="region of interest" description="Disordered" evidence="9">
    <location>
        <begin position="410"/>
        <end position="432"/>
    </location>
</feature>
<evidence type="ECO:0000256" key="9">
    <source>
        <dbReference type="SAM" id="MobiDB-lite"/>
    </source>
</evidence>
<keyword evidence="12" id="KW-1185">Reference proteome</keyword>
<feature type="transmembrane region" description="Helical" evidence="8">
    <location>
        <begin position="56"/>
        <end position="73"/>
    </location>
</feature>
<dbReference type="GO" id="GO:1990961">
    <property type="term" value="P:xenobiotic detoxification by transmembrane export across the plasma membrane"/>
    <property type="evidence" value="ECO:0007669"/>
    <property type="project" value="InterPro"/>
</dbReference>
<feature type="transmembrane region" description="Helical" evidence="8">
    <location>
        <begin position="85"/>
        <end position="104"/>
    </location>
</feature>
<feature type="transmembrane region" description="Helical" evidence="8">
    <location>
        <begin position="261"/>
        <end position="277"/>
    </location>
</feature>
<dbReference type="PROSITE" id="PS50850">
    <property type="entry name" value="MFS"/>
    <property type="match status" value="1"/>
</dbReference>
<dbReference type="InterPro" id="IPR004812">
    <property type="entry name" value="Efflux_drug-R_Bcr/CmlA"/>
</dbReference>
<keyword evidence="3 8" id="KW-0813">Transport</keyword>
<dbReference type="RefSeq" id="WP_131453285.1">
    <property type="nucleotide sequence ID" value="NZ_BMJK01000001.1"/>
</dbReference>
<dbReference type="Proteomes" id="UP000460626">
    <property type="component" value="Unassembled WGS sequence"/>
</dbReference>
<dbReference type="EMBL" id="WTYH01000001">
    <property type="protein sequence ID" value="MXO94013.1"/>
    <property type="molecule type" value="Genomic_DNA"/>
</dbReference>
<keyword evidence="7 8" id="KW-0472">Membrane</keyword>
<feature type="transmembrane region" description="Helical" evidence="8">
    <location>
        <begin position="357"/>
        <end position="374"/>
    </location>
</feature>